<evidence type="ECO:0000313" key="3">
    <source>
        <dbReference type="Proteomes" id="UP001597417"/>
    </source>
</evidence>
<evidence type="ECO:0008006" key="4">
    <source>
        <dbReference type="Google" id="ProtNLM"/>
    </source>
</evidence>
<organism evidence="2 3">
    <name type="scientific">Amycolatopsis pigmentata</name>
    <dbReference type="NCBI Taxonomy" id="450801"/>
    <lineage>
        <taxon>Bacteria</taxon>
        <taxon>Bacillati</taxon>
        <taxon>Actinomycetota</taxon>
        <taxon>Actinomycetes</taxon>
        <taxon>Pseudonocardiales</taxon>
        <taxon>Pseudonocardiaceae</taxon>
        <taxon>Amycolatopsis</taxon>
    </lineage>
</organism>
<proteinExistence type="predicted"/>
<dbReference type="InterPro" id="IPR036689">
    <property type="entry name" value="ESAT-6-like_sf"/>
</dbReference>
<feature type="compositionally biased region" description="Low complexity" evidence="1">
    <location>
        <begin position="341"/>
        <end position="350"/>
    </location>
</feature>
<feature type="compositionally biased region" description="Low complexity" evidence="1">
    <location>
        <begin position="296"/>
        <end position="305"/>
    </location>
</feature>
<feature type="region of interest" description="Disordered" evidence="1">
    <location>
        <begin position="30"/>
        <end position="56"/>
    </location>
</feature>
<protein>
    <recommendedName>
        <fullName evidence="4">PPE family protein</fullName>
    </recommendedName>
</protein>
<evidence type="ECO:0000313" key="2">
    <source>
        <dbReference type="EMBL" id="MFD2417558.1"/>
    </source>
</evidence>
<evidence type="ECO:0000256" key="1">
    <source>
        <dbReference type="SAM" id="MobiDB-lite"/>
    </source>
</evidence>
<dbReference type="EMBL" id="JBHUKR010000007">
    <property type="protein sequence ID" value="MFD2417558.1"/>
    <property type="molecule type" value="Genomic_DNA"/>
</dbReference>
<feature type="compositionally biased region" description="Polar residues" evidence="1">
    <location>
        <begin position="45"/>
        <end position="56"/>
    </location>
</feature>
<gene>
    <name evidence="2" type="ORF">ACFSXZ_14605</name>
</gene>
<dbReference type="InterPro" id="IPR038332">
    <property type="entry name" value="PPE_sf"/>
</dbReference>
<dbReference type="RefSeq" id="WP_378265416.1">
    <property type="nucleotide sequence ID" value="NZ_JBHUKR010000007.1"/>
</dbReference>
<name>A0ABW5FRE3_9PSEU</name>
<feature type="region of interest" description="Disordered" evidence="1">
    <location>
        <begin position="261"/>
        <end position="305"/>
    </location>
</feature>
<reference evidence="3" key="1">
    <citation type="journal article" date="2019" name="Int. J. Syst. Evol. Microbiol.">
        <title>The Global Catalogue of Microorganisms (GCM) 10K type strain sequencing project: providing services to taxonomists for standard genome sequencing and annotation.</title>
        <authorList>
            <consortium name="The Broad Institute Genomics Platform"/>
            <consortium name="The Broad Institute Genome Sequencing Center for Infectious Disease"/>
            <person name="Wu L."/>
            <person name="Ma J."/>
        </authorList>
    </citation>
    <scope>NUCLEOTIDE SEQUENCE [LARGE SCALE GENOMIC DNA]</scope>
    <source>
        <strain evidence="3">CGMCC 4.7645</strain>
    </source>
</reference>
<accession>A0ABW5FRE3</accession>
<sequence>MTYPSEGAPVQLGDNDESAAMVQQARNSAGGFDYGSDRAIGSPPNWASQESEQLYRGATQNNDPATAEATGQAWRNHGEELHQAANDLYNAISELGNVWIGKGASSAQGALVGIANSSQQAGDAAHTMAARLAQQAAAAAEVKKMPAPKTFDPAQHTAAMLAGGPAAMCADMKKQSDEAKAVHAQQVRYFNAYTQSLSEVDHRTPSFGPASLGLPPDGNIGATHASSVGGASGIAGGVSVGSVGAVAAGFSEGGRGGSGFGVRGGQGAAGGPGGPVGGLGGGLPGGETSGAGPGASSGVPTSSSGGAAALGAGIGLAATGLGAAAGRAVLGKGNKSGAKQSDATATASTDNAEQQQGHVGPQNQGLINSGGTIGGSQAAPPPTMGGGGAQPEEDQEHNRASFLVEADPDEAFGANVATAQPVIGAWDEDEDD</sequence>
<keyword evidence="3" id="KW-1185">Reference proteome</keyword>
<dbReference type="SUPFAM" id="SSF140453">
    <property type="entry name" value="EsxAB dimer-like"/>
    <property type="match status" value="1"/>
</dbReference>
<feature type="compositionally biased region" description="Gly residues" evidence="1">
    <location>
        <begin position="261"/>
        <end position="295"/>
    </location>
</feature>
<dbReference type="Gene3D" id="1.20.1260.20">
    <property type="entry name" value="PPE superfamily"/>
    <property type="match status" value="1"/>
</dbReference>
<dbReference type="Proteomes" id="UP001597417">
    <property type="component" value="Unassembled WGS sequence"/>
</dbReference>
<comment type="caution">
    <text evidence="2">The sequence shown here is derived from an EMBL/GenBank/DDBJ whole genome shotgun (WGS) entry which is preliminary data.</text>
</comment>
<feature type="compositionally biased region" description="Polar residues" evidence="1">
    <location>
        <begin position="351"/>
        <end position="370"/>
    </location>
</feature>
<feature type="region of interest" description="Disordered" evidence="1">
    <location>
        <begin position="331"/>
        <end position="432"/>
    </location>
</feature>